<dbReference type="InterPro" id="IPR031316">
    <property type="entry name" value="FlgM_C"/>
</dbReference>
<evidence type="ECO:0000256" key="7">
    <source>
        <dbReference type="ARBA" id="ARBA00024739"/>
    </source>
</evidence>
<comment type="function">
    <text evidence="7">Responsible for the coupling of flagellin expression to flagellar assembly by preventing expression of the flagellin genes when a component of the middle class of proteins is defective. It negatively regulates flagellar genes by inhibiting the activity of FliA by directly binding to FliA.</text>
</comment>
<comment type="similarity">
    <text evidence="1">Belongs to the FlgM family.</text>
</comment>
<dbReference type="Proteomes" id="UP000321129">
    <property type="component" value="Unassembled WGS sequence"/>
</dbReference>
<keyword evidence="10" id="KW-0282">Flagellum</keyword>
<dbReference type="NCBIfam" id="TIGR03824">
    <property type="entry name" value="FlgM_jcvi"/>
    <property type="match status" value="1"/>
</dbReference>
<keyword evidence="3" id="KW-0678">Repressor</keyword>
<evidence type="ECO:0000313" key="11">
    <source>
        <dbReference type="Proteomes" id="UP000321129"/>
    </source>
</evidence>
<evidence type="ECO:0000313" key="10">
    <source>
        <dbReference type="EMBL" id="TXC68769.1"/>
    </source>
</evidence>
<dbReference type="GO" id="GO:0044781">
    <property type="term" value="P:bacterial-type flagellum organization"/>
    <property type="evidence" value="ECO:0007669"/>
    <property type="project" value="UniProtKB-KW"/>
</dbReference>
<name>A0A5C6U7F1_9SPHN</name>
<dbReference type="RefSeq" id="WP_147122723.1">
    <property type="nucleotide sequence ID" value="NZ_VOPY01000002.1"/>
</dbReference>
<accession>A0A5C6U7F1</accession>
<keyword evidence="10" id="KW-0969">Cilium</keyword>
<keyword evidence="10" id="KW-0966">Cell projection</keyword>
<evidence type="ECO:0000256" key="1">
    <source>
        <dbReference type="ARBA" id="ARBA00005322"/>
    </source>
</evidence>
<dbReference type="InterPro" id="IPR007412">
    <property type="entry name" value="FlgM"/>
</dbReference>
<dbReference type="OrthoDB" id="7584867at2"/>
<dbReference type="GO" id="GO:0045892">
    <property type="term" value="P:negative regulation of DNA-templated transcription"/>
    <property type="evidence" value="ECO:0007669"/>
    <property type="project" value="InterPro"/>
</dbReference>
<evidence type="ECO:0000256" key="8">
    <source>
        <dbReference type="ARBA" id="ARBA00030117"/>
    </source>
</evidence>
<dbReference type="AlphaFoldDB" id="A0A5C6U7F1"/>
<evidence type="ECO:0000259" key="9">
    <source>
        <dbReference type="Pfam" id="PF04316"/>
    </source>
</evidence>
<dbReference type="InterPro" id="IPR035890">
    <property type="entry name" value="Anti-sigma-28_factor_FlgM_sf"/>
</dbReference>
<evidence type="ECO:0000256" key="4">
    <source>
        <dbReference type="ARBA" id="ARBA00022795"/>
    </source>
</evidence>
<gene>
    <name evidence="10" type="primary">flgM</name>
    <name evidence="10" type="ORF">FSZ31_07255</name>
</gene>
<sequence length="92" mass="9613">MKIERPNSYSPASTAAIRSGSTGAVSAISRVRASHDETAIRQSDASVLAGEGAPIDQAKVDNIRAAIADGSYLIDPQQLAQKMIALDLFGEV</sequence>
<protein>
    <recommendedName>
        <fullName evidence="2">Negative regulator of flagellin synthesis</fullName>
    </recommendedName>
    <alternativeName>
        <fullName evidence="8">Anti-sigma-28 factor</fullName>
    </alternativeName>
</protein>
<keyword evidence="11" id="KW-1185">Reference proteome</keyword>
<evidence type="ECO:0000256" key="5">
    <source>
        <dbReference type="ARBA" id="ARBA00023015"/>
    </source>
</evidence>
<comment type="caution">
    <text evidence="10">The sequence shown here is derived from an EMBL/GenBank/DDBJ whole genome shotgun (WGS) entry which is preliminary data.</text>
</comment>
<reference evidence="10 11" key="1">
    <citation type="submission" date="2019-08" db="EMBL/GenBank/DDBJ databases">
        <title>Sphingorhabdus soil sp. nov., isolated from arctic soil.</title>
        <authorList>
            <person name="Liu Y."/>
        </authorList>
    </citation>
    <scope>NUCLEOTIDE SEQUENCE [LARGE SCALE GENOMIC DNA]</scope>
    <source>
        <strain evidence="10 11">D-2Q-5-6</strain>
    </source>
</reference>
<dbReference type="SUPFAM" id="SSF101498">
    <property type="entry name" value="Anti-sigma factor FlgM"/>
    <property type="match status" value="1"/>
</dbReference>
<evidence type="ECO:0000256" key="2">
    <source>
        <dbReference type="ARBA" id="ARBA00017823"/>
    </source>
</evidence>
<organism evidence="10 11">
    <name type="scientific">Flavisphingopyxis soli</name>
    <dbReference type="NCBI Taxonomy" id="2601267"/>
    <lineage>
        <taxon>Bacteria</taxon>
        <taxon>Pseudomonadati</taxon>
        <taxon>Pseudomonadota</taxon>
        <taxon>Alphaproteobacteria</taxon>
        <taxon>Sphingomonadales</taxon>
        <taxon>Sphingopyxidaceae</taxon>
        <taxon>Flavisphingopyxis</taxon>
    </lineage>
</organism>
<keyword evidence="5" id="KW-0805">Transcription regulation</keyword>
<keyword evidence="4" id="KW-1005">Bacterial flagellum biogenesis</keyword>
<feature type="domain" description="Anti-sigma-28 factor FlgM C-terminal" evidence="9">
    <location>
        <begin position="53"/>
        <end position="84"/>
    </location>
</feature>
<keyword evidence="6" id="KW-0804">Transcription</keyword>
<dbReference type="EMBL" id="VOPY01000002">
    <property type="protein sequence ID" value="TXC68769.1"/>
    <property type="molecule type" value="Genomic_DNA"/>
</dbReference>
<evidence type="ECO:0000256" key="3">
    <source>
        <dbReference type="ARBA" id="ARBA00022491"/>
    </source>
</evidence>
<proteinExistence type="inferred from homology"/>
<dbReference type="Pfam" id="PF04316">
    <property type="entry name" value="FlgM"/>
    <property type="match status" value="1"/>
</dbReference>
<evidence type="ECO:0000256" key="6">
    <source>
        <dbReference type="ARBA" id="ARBA00023163"/>
    </source>
</evidence>